<dbReference type="KEGG" id="sphl:LPB140_04530"/>
<sequence length="109" mass="11873">MPPYIPHLTLCAAALLFSATPAAAQQAGSEAEKQSMSANAPAKTDKENVKNASSPEDPNEIVCKKFPPPVGTRVKGRKICKSKAQWADDEREIQQDLDRRQTRMGHQSG</sequence>
<feature type="region of interest" description="Disordered" evidence="1">
    <location>
        <begin position="22"/>
        <end position="109"/>
    </location>
</feature>
<organism evidence="3 4">
    <name type="scientific">Sphingorhabdus lutea</name>
    <dbReference type="NCBI Taxonomy" id="1913578"/>
    <lineage>
        <taxon>Bacteria</taxon>
        <taxon>Pseudomonadati</taxon>
        <taxon>Pseudomonadota</taxon>
        <taxon>Alphaproteobacteria</taxon>
        <taxon>Sphingomonadales</taxon>
        <taxon>Sphingomonadaceae</taxon>
        <taxon>Sphingorhabdus</taxon>
    </lineage>
</organism>
<dbReference type="AlphaFoldDB" id="A0A1L3JAW2"/>
<feature type="compositionally biased region" description="Basic and acidic residues" evidence="1">
    <location>
        <begin position="86"/>
        <end position="101"/>
    </location>
</feature>
<reference evidence="3 4" key="1">
    <citation type="submission" date="2016-11" db="EMBL/GenBank/DDBJ databases">
        <title>Sphingorhabdus sp. LPB0140, isolated from marine environment.</title>
        <authorList>
            <person name="Kim E."/>
            <person name="Yi H."/>
        </authorList>
    </citation>
    <scope>NUCLEOTIDE SEQUENCE [LARGE SCALE GENOMIC DNA]</scope>
    <source>
        <strain evidence="3 4">LPB0140</strain>
    </source>
</reference>
<keyword evidence="2" id="KW-0732">Signal</keyword>
<evidence type="ECO:0000313" key="4">
    <source>
        <dbReference type="Proteomes" id="UP000242561"/>
    </source>
</evidence>
<gene>
    <name evidence="3" type="ORF">LPB140_04530</name>
</gene>
<dbReference type="EMBL" id="CP018154">
    <property type="protein sequence ID" value="APG62193.1"/>
    <property type="molecule type" value="Genomic_DNA"/>
</dbReference>
<evidence type="ECO:0000313" key="3">
    <source>
        <dbReference type="EMBL" id="APG62193.1"/>
    </source>
</evidence>
<name>A0A1L3JAW2_9SPHN</name>
<evidence type="ECO:0000256" key="1">
    <source>
        <dbReference type="SAM" id="MobiDB-lite"/>
    </source>
</evidence>
<dbReference type="RefSeq" id="WP_072558844.1">
    <property type="nucleotide sequence ID" value="NZ_CP018154.1"/>
</dbReference>
<feature type="chain" id="PRO_5012814886" evidence="2">
    <location>
        <begin position="25"/>
        <end position="109"/>
    </location>
</feature>
<protein>
    <submittedName>
        <fullName evidence="3">Uncharacterized protein</fullName>
    </submittedName>
</protein>
<evidence type="ECO:0000256" key="2">
    <source>
        <dbReference type="SAM" id="SignalP"/>
    </source>
</evidence>
<proteinExistence type="predicted"/>
<keyword evidence="4" id="KW-1185">Reference proteome</keyword>
<feature type="signal peptide" evidence="2">
    <location>
        <begin position="1"/>
        <end position="24"/>
    </location>
</feature>
<accession>A0A1L3JAW2</accession>
<dbReference type="Proteomes" id="UP000242561">
    <property type="component" value="Chromosome"/>
</dbReference>